<name>A0A8D8ZV36_9HEMI</name>
<proteinExistence type="predicted"/>
<dbReference type="EMBL" id="HBUF01537790">
    <property type="protein sequence ID" value="CAG6753904.1"/>
    <property type="molecule type" value="Transcribed_RNA"/>
</dbReference>
<evidence type="ECO:0000313" key="1">
    <source>
        <dbReference type="EMBL" id="CAG6753902.1"/>
    </source>
</evidence>
<dbReference type="EMBL" id="HBUF01537789">
    <property type="protein sequence ID" value="CAG6753902.1"/>
    <property type="molecule type" value="Transcribed_RNA"/>
</dbReference>
<dbReference type="AlphaFoldDB" id="A0A8D8ZV36"/>
<sequence length="113" mass="13825">MTRFLLLLCTKYVLHYYQRRCYYFIFMPVWSYKRGFRTRFKNGTIVCFKHFTLQPFKCRLWRMYVAFKSNFRSCFWTSYAFSRIKIDCGALQGFLDTNFGSGFLFIIFIFCTS</sequence>
<accession>A0A8D8ZV36</accession>
<organism evidence="1">
    <name type="scientific">Cacopsylla melanoneura</name>
    <dbReference type="NCBI Taxonomy" id="428564"/>
    <lineage>
        <taxon>Eukaryota</taxon>
        <taxon>Metazoa</taxon>
        <taxon>Ecdysozoa</taxon>
        <taxon>Arthropoda</taxon>
        <taxon>Hexapoda</taxon>
        <taxon>Insecta</taxon>
        <taxon>Pterygota</taxon>
        <taxon>Neoptera</taxon>
        <taxon>Paraneoptera</taxon>
        <taxon>Hemiptera</taxon>
        <taxon>Sternorrhyncha</taxon>
        <taxon>Psylloidea</taxon>
        <taxon>Psyllidae</taxon>
        <taxon>Psyllinae</taxon>
        <taxon>Cacopsylla</taxon>
    </lineage>
</organism>
<protein>
    <submittedName>
        <fullName evidence="1">Uncharacterized protein</fullName>
    </submittedName>
</protein>
<reference evidence="1" key="1">
    <citation type="submission" date="2021-05" db="EMBL/GenBank/DDBJ databases">
        <authorList>
            <person name="Alioto T."/>
            <person name="Alioto T."/>
            <person name="Gomez Garrido J."/>
        </authorList>
    </citation>
    <scope>NUCLEOTIDE SEQUENCE</scope>
</reference>